<evidence type="ECO:0000313" key="1">
    <source>
        <dbReference type="EMBL" id="CAI0445061.1"/>
    </source>
</evidence>
<name>A0AAV0MGJ7_9ROSI</name>
<dbReference type="EMBL" id="CAMGYJ010000007">
    <property type="protein sequence ID" value="CAI0445061.1"/>
    <property type="molecule type" value="Genomic_DNA"/>
</dbReference>
<evidence type="ECO:0000313" key="2">
    <source>
        <dbReference type="Proteomes" id="UP001154282"/>
    </source>
</evidence>
<reference evidence="1" key="1">
    <citation type="submission" date="2022-08" db="EMBL/GenBank/DDBJ databases">
        <authorList>
            <person name="Gutierrez-Valencia J."/>
        </authorList>
    </citation>
    <scope>NUCLEOTIDE SEQUENCE</scope>
</reference>
<keyword evidence="2" id="KW-1185">Reference proteome</keyword>
<comment type="caution">
    <text evidence="1">The sequence shown here is derived from an EMBL/GenBank/DDBJ whole genome shotgun (WGS) entry which is preliminary data.</text>
</comment>
<dbReference type="AlphaFoldDB" id="A0AAV0MGJ7"/>
<dbReference type="Proteomes" id="UP001154282">
    <property type="component" value="Unassembled WGS sequence"/>
</dbReference>
<organism evidence="1 2">
    <name type="scientific">Linum tenue</name>
    <dbReference type="NCBI Taxonomy" id="586396"/>
    <lineage>
        <taxon>Eukaryota</taxon>
        <taxon>Viridiplantae</taxon>
        <taxon>Streptophyta</taxon>
        <taxon>Embryophyta</taxon>
        <taxon>Tracheophyta</taxon>
        <taxon>Spermatophyta</taxon>
        <taxon>Magnoliopsida</taxon>
        <taxon>eudicotyledons</taxon>
        <taxon>Gunneridae</taxon>
        <taxon>Pentapetalae</taxon>
        <taxon>rosids</taxon>
        <taxon>fabids</taxon>
        <taxon>Malpighiales</taxon>
        <taxon>Linaceae</taxon>
        <taxon>Linum</taxon>
    </lineage>
</organism>
<protein>
    <submittedName>
        <fullName evidence="1">Uncharacterized protein</fullName>
    </submittedName>
</protein>
<gene>
    <name evidence="1" type="ORF">LITE_LOCUS28392</name>
</gene>
<accession>A0AAV0MGJ7</accession>
<sequence length="76" mass="8567">MKVFCLSYTNLLSSEYIQVCDISLLVKGTVGSLPLLPTQSTWQWFRDKCEDAILCGFKNASDREKHIGSKVGKRLV</sequence>
<proteinExistence type="predicted"/>